<evidence type="ECO:0000313" key="1">
    <source>
        <dbReference type="EMBL" id="CAE0327440.1"/>
    </source>
</evidence>
<accession>A0A7S3IMC6</accession>
<dbReference type="EMBL" id="HBIH01020291">
    <property type="protein sequence ID" value="CAE0327440.1"/>
    <property type="molecule type" value="Transcribed_RNA"/>
</dbReference>
<protein>
    <submittedName>
        <fullName evidence="1">Uncharacterized protein</fullName>
    </submittedName>
</protein>
<dbReference type="AlphaFoldDB" id="A0A7S3IMC6"/>
<evidence type="ECO:0000313" key="2">
    <source>
        <dbReference type="EMBL" id="CAE0327442.1"/>
    </source>
</evidence>
<sequence>MVVVSVPDFASIKILGTAFRREPSFAVEFHLVEPLLNFVDLKLGLGSFLLPLRLVEEELGSLVLVFLVEGLMILSVEDSKVEVGFLHAQFELRLLVIDQANQHLHELLSMRATVSRVSRANVLLY</sequence>
<proteinExistence type="predicted"/>
<reference evidence="1" key="1">
    <citation type="submission" date="2021-01" db="EMBL/GenBank/DDBJ databases">
        <authorList>
            <person name="Corre E."/>
            <person name="Pelletier E."/>
            <person name="Niang G."/>
            <person name="Scheremetjew M."/>
            <person name="Finn R."/>
            <person name="Kale V."/>
            <person name="Holt S."/>
            <person name="Cochrane G."/>
            <person name="Meng A."/>
            <person name="Brown T."/>
            <person name="Cohen L."/>
        </authorList>
    </citation>
    <scope>NUCLEOTIDE SEQUENCE</scope>
    <source>
        <strain evidence="1">S3</strain>
    </source>
</reference>
<name>A0A7S3IMC6_9SPIT</name>
<gene>
    <name evidence="1" type="ORF">SINC0208_LOCUS8067</name>
    <name evidence="2" type="ORF">SINC0208_LOCUS8069</name>
</gene>
<organism evidence="1">
    <name type="scientific">Strombidium inclinatum</name>
    <dbReference type="NCBI Taxonomy" id="197538"/>
    <lineage>
        <taxon>Eukaryota</taxon>
        <taxon>Sar</taxon>
        <taxon>Alveolata</taxon>
        <taxon>Ciliophora</taxon>
        <taxon>Intramacronucleata</taxon>
        <taxon>Spirotrichea</taxon>
        <taxon>Oligotrichia</taxon>
        <taxon>Strombidiidae</taxon>
        <taxon>Strombidium</taxon>
    </lineage>
</organism>
<dbReference type="EMBL" id="HBIH01020293">
    <property type="protein sequence ID" value="CAE0327442.1"/>
    <property type="molecule type" value="Transcribed_RNA"/>
</dbReference>